<dbReference type="GO" id="GO:0003964">
    <property type="term" value="F:RNA-directed DNA polymerase activity"/>
    <property type="evidence" value="ECO:0007669"/>
    <property type="project" value="UniProtKB-KW"/>
</dbReference>
<evidence type="ECO:0000313" key="5">
    <source>
        <dbReference type="EMBL" id="OAQ62497.1"/>
    </source>
</evidence>
<dbReference type="GO" id="GO:0005739">
    <property type="term" value="C:mitochondrion"/>
    <property type="evidence" value="ECO:0007669"/>
    <property type="project" value="UniProtKB-SubCell"/>
</dbReference>
<gene>
    <name evidence="5" type="ORF">VFPBJ_11434</name>
</gene>
<dbReference type="PANTHER" id="PTHR33481:SF1">
    <property type="entry name" value="ENDONUCLEASE_EXONUCLEASE_PHOSPHATASE DOMAIN-CONTAINING PROTEIN-RELATED"/>
    <property type="match status" value="1"/>
</dbReference>
<reference evidence="5 6" key="1">
    <citation type="submission" date="2016-01" db="EMBL/GenBank/DDBJ databases">
        <title>Biosynthesis of antibiotic leucinostatins and their inhibition on Phytophthora in bio-control Purpureocillium lilacinum.</title>
        <authorList>
            <person name="Wang G."/>
            <person name="Liu Z."/>
            <person name="Lin R."/>
            <person name="Li E."/>
            <person name="Mao Z."/>
            <person name="Ling J."/>
            <person name="Yin W."/>
            <person name="Xie B."/>
        </authorList>
    </citation>
    <scope>NUCLEOTIDE SEQUENCE [LARGE SCALE GENOMIC DNA]</scope>
    <source>
        <strain evidence="5">PLBJ-1</strain>
    </source>
</reference>
<protein>
    <submittedName>
        <fullName evidence="5">Reverse transcriptase</fullName>
    </submittedName>
</protein>
<dbReference type="Pfam" id="PF14529">
    <property type="entry name" value="Exo_endo_phos_2"/>
    <property type="match status" value="1"/>
</dbReference>
<proteinExistence type="predicted"/>
<name>A0A179FAQ5_PURLI</name>
<dbReference type="InterPro" id="IPR036691">
    <property type="entry name" value="Endo/exonu/phosph_ase_sf"/>
</dbReference>
<evidence type="ECO:0000313" key="6">
    <source>
        <dbReference type="Proteomes" id="UP000078240"/>
    </source>
</evidence>
<comment type="caution">
    <text evidence="5">The sequence shown here is derived from an EMBL/GenBank/DDBJ whole genome shotgun (WGS) entry which is preliminary data.</text>
</comment>
<dbReference type="PANTHER" id="PTHR33481">
    <property type="entry name" value="REVERSE TRANSCRIPTASE"/>
    <property type="match status" value="1"/>
</dbReference>
<dbReference type="Gene3D" id="3.60.10.10">
    <property type="entry name" value="Endonuclease/exonuclease/phosphatase"/>
    <property type="match status" value="1"/>
</dbReference>
<dbReference type="InterPro" id="IPR005135">
    <property type="entry name" value="Endo/exonuclease/phosphatase"/>
</dbReference>
<dbReference type="Proteomes" id="UP000078240">
    <property type="component" value="Unassembled WGS sequence"/>
</dbReference>
<accession>A0A179FAQ5</accession>
<keyword evidence="5" id="KW-0548">Nucleotidyltransferase</keyword>
<dbReference type="InterPro" id="IPR043502">
    <property type="entry name" value="DNA/RNA_pol_sf"/>
</dbReference>
<dbReference type="CDD" id="cd01650">
    <property type="entry name" value="RT_nLTR_like"/>
    <property type="match status" value="1"/>
</dbReference>
<keyword evidence="5" id="KW-0808">Transferase</keyword>
<feature type="domain" description="Reverse transcriptase" evidence="4">
    <location>
        <begin position="786"/>
        <end position="1056"/>
    </location>
</feature>
<feature type="compositionally biased region" description="Polar residues" evidence="3">
    <location>
        <begin position="1"/>
        <end position="10"/>
    </location>
</feature>
<feature type="region of interest" description="Disordered" evidence="3">
    <location>
        <begin position="1"/>
        <end position="21"/>
    </location>
</feature>
<dbReference type="Pfam" id="PF00078">
    <property type="entry name" value="RVT_1"/>
    <property type="match status" value="1"/>
</dbReference>
<sequence>MASATSSHASSDPFDLGVHTPPNLARLARATQLQGCSSIVTRPIGLTSTPRRPAATPSSPLVRLSNAAATEEGRRGPISNRPGTAESETLPPASVMAAVNRFVAEERDSHQAKMAVFRAFGESFEQTAKQFTSGLEHKFAQYFSNRFLDFWTATLSGLEPASTPTYSSVVAGGTARVQLGGHAPTAAATPQQQESQQPISRFQGRPGPAPPKEDLRVFVRLPAEAPARAQNSYAIRAHIAAKVRVDLHQIPAAFKVNSGWAIRPTNATIRDLIVQRQSEWSEDLGATNVEISQRWYTYLVALCPVILTDLQGREVDSEAAIKDEIVCQTGLTPANVGKIPPAHDCALALADSEKYDVVLLQEPWTMTEGDRCLTKTHPAYDTFSPVDSWENNSTRPRVMTYVRRRPGLMVDQTRPAATRDILWLVVNDITLVNVYRQPLYDGALDILLQWSAPDRCLVAGDFNAKHHSWQAGSRTEGRGQAVAEWATTNGLNLLNPADVPTNPHGNTIDLAFSNIALADAVVEDHLATSSDHFTLNITLPELAVAPPPTGKVRLTSDEELRRFVEMVEDGAATIQPSIASPQDLDSLALAVTNLLQSAAKAAGRPVRKGARAAPWWTEECALAAAEYRAVRRVFPLGFCREVQLAKRSFRRVVRRVKRRYWRDLIDSFTDSASVFKAVRWLRSPGAFQPPPLQVDDTVYETQLDKANALRRATLERRTSQDDIADPWIPVITRRTIPFAESVSLEEVRDATLRTGNTSPGSDNITVKMLRAVWHVIGNLVHKLYQGCLNVGHHPKPFREAEVVMITKPGRRNLSDARAWRPISLLSCLGKGLERLIARRLAWASVHYGVLHPQQAGALPKRSAVDLVAALVHDIEEAFARNMVATVVTLDAEGAFDTVLRNRLILRLRQQGWPPNVARWAGSLMHDRSASVRYQDVTTPSSPLQCGLPQGSPASPILYLLYTEPIYRLGNPKGRFGYADDTAILCVGTTLEETARKASRHVHELMKWGTENAITFDPKKTEVMHFSRKEPETVPPVFHDGVEKWPESAVRWLGIWLDSTLAFKTHVEKWTAKAQKVAHHLKAMTSTNRGPLPGAVRRAVRACIEPQLLFGAEAWYPGSTTTMHG</sequence>
<evidence type="ECO:0000256" key="2">
    <source>
        <dbReference type="ARBA" id="ARBA00023128"/>
    </source>
</evidence>
<dbReference type="AlphaFoldDB" id="A0A179FAQ5"/>
<evidence type="ECO:0000259" key="4">
    <source>
        <dbReference type="PROSITE" id="PS50878"/>
    </source>
</evidence>
<dbReference type="PROSITE" id="PS50878">
    <property type="entry name" value="RT_POL"/>
    <property type="match status" value="1"/>
</dbReference>
<feature type="compositionally biased region" description="Low complexity" evidence="3">
    <location>
        <begin position="183"/>
        <end position="198"/>
    </location>
</feature>
<dbReference type="SUPFAM" id="SSF56672">
    <property type="entry name" value="DNA/RNA polymerases"/>
    <property type="match status" value="1"/>
</dbReference>
<feature type="region of interest" description="Disordered" evidence="3">
    <location>
        <begin position="182"/>
        <end position="210"/>
    </location>
</feature>
<dbReference type="InterPro" id="IPR000477">
    <property type="entry name" value="RT_dom"/>
</dbReference>
<organism evidence="5 6">
    <name type="scientific">Purpureocillium lilacinum</name>
    <name type="common">Paecilomyces lilacinus</name>
    <dbReference type="NCBI Taxonomy" id="33203"/>
    <lineage>
        <taxon>Eukaryota</taxon>
        <taxon>Fungi</taxon>
        <taxon>Dikarya</taxon>
        <taxon>Ascomycota</taxon>
        <taxon>Pezizomycotina</taxon>
        <taxon>Sordariomycetes</taxon>
        <taxon>Hypocreomycetidae</taxon>
        <taxon>Hypocreales</taxon>
        <taxon>Ophiocordycipitaceae</taxon>
        <taxon>Purpureocillium</taxon>
    </lineage>
</organism>
<dbReference type="EMBL" id="LSBH01000024">
    <property type="protein sequence ID" value="OAQ62497.1"/>
    <property type="molecule type" value="Genomic_DNA"/>
</dbReference>
<comment type="subcellular location">
    <subcellularLocation>
        <location evidence="1">Mitochondrion</location>
    </subcellularLocation>
</comment>
<evidence type="ECO:0000256" key="1">
    <source>
        <dbReference type="ARBA" id="ARBA00004173"/>
    </source>
</evidence>
<keyword evidence="5" id="KW-0695">RNA-directed DNA polymerase</keyword>
<evidence type="ECO:0000256" key="3">
    <source>
        <dbReference type="SAM" id="MobiDB-lite"/>
    </source>
</evidence>
<feature type="region of interest" description="Disordered" evidence="3">
    <location>
        <begin position="43"/>
        <end position="90"/>
    </location>
</feature>
<keyword evidence="2" id="KW-0496">Mitochondrion</keyword>
<dbReference type="SUPFAM" id="SSF56219">
    <property type="entry name" value="DNase I-like"/>
    <property type="match status" value="1"/>
</dbReference>